<dbReference type="AlphaFoldDB" id="X1MDH6"/>
<name>X1MDH6_9ZZZZ</name>
<dbReference type="InterPro" id="IPR005801">
    <property type="entry name" value="ADC_synthase"/>
</dbReference>
<feature type="non-terminal residue" evidence="2">
    <location>
        <position position="190"/>
    </location>
</feature>
<protein>
    <recommendedName>
        <fullName evidence="1">Chorismate-utilising enzyme C-terminal domain-containing protein</fullName>
    </recommendedName>
</protein>
<evidence type="ECO:0000259" key="1">
    <source>
        <dbReference type="Pfam" id="PF00425"/>
    </source>
</evidence>
<dbReference type="SUPFAM" id="SSF56322">
    <property type="entry name" value="ADC synthase"/>
    <property type="match status" value="1"/>
</dbReference>
<accession>X1MDH6</accession>
<dbReference type="PANTHER" id="PTHR11236">
    <property type="entry name" value="AMINOBENZOATE/ANTHRANILATE SYNTHASE"/>
    <property type="match status" value="1"/>
</dbReference>
<feature type="domain" description="Chorismate-utilising enzyme C-terminal" evidence="1">
    <location>
        <begin position="1"/>
        <end position="189"/>
    </location>
</feature>
<dbReference type="Gene3D" id="3.60.120.10">
    <property type="entry name" value="Anthranilate synthase"/>
    <property type="match status" value="1"/>
</dbReference>
<sequence>MVEKVKEYIKAKEVEQVIISQRLETGINVSPFNIYRALRTINPSPYMFYLKCGDLRLIGASPENLVKLEGREVITRPVASTRPRGKDARKDETMVQELFDSPKERSEHLMLSHLCQKELEEVCQKNSIRMERKMEIERYSHVMHLVSTISGRLKKSKDVFDLIYACFPSATITGVPKKRAMEIIEEVEST</sequence>
<reference evidence="2" key="1">
    <citation type="journal article" date="2014" name="Front. Microbiol.">
        <title>High frequency of phylogenetically diverse reductive dehalogenase-homologous genes in deep subseafloor sedimentary metagenomes.</title>
        <authorList>
            <person name="Kawai M."/>
            <person name="Futagami T."/>
            <person name="Toyoda A."/>
            <person name="Takaki Y."/>
            <person name="Nishi S."/>
            <person name="Hori S."/>
            <person name="Arai W."/>
            <person name="Tsubouchi T."/>
            <person name="Morono Y."/>
            <person name="Uchiyama I."/>
            <person name="Ito T."/>
            <person name="Fujiyama A."/>
            <person name="Inagaki F."/>
            <person name="Takami H."/>
        </authorList>
    </citation>
    <scope>NUCLEOTIDE SEQUENCE</scope>
    <source>
        <strain evidence="2">Expedition CK06-06</strain>
    </source>
</reference>
<organism evidence="2">
    <name type="scientific">marine sediment metagenome</name>
    <dbReference type="NCBI Taxonomy" id="412755"/>
    <lineage>
        <taxon>unclassified sequences</taxon>
        <taxon>metagenomes</taxon>
        <taxon>ecological metagenomes</taxon>
    </lineage>
</organism>
<evidence type="ECO:0000313" key="2">
    <source>
        <dbReference type="EMBL" id="GAI04424.1"/>
    </source>
</evidence>
<dbReference type="PANTHER" id="PTHR11236:SF9">
    <property type="entry name" value="ANTHRANILATE SYNTHASE COMPONENT 1"/>
    <property type="match status" value="1"/>
</dbReference>
<dbReference type="InterPro" id="IPR019999">
    <property type="entry name" value="Anth_synth_I-like"/>
</dbReference>
<dbReference type="InterPro" id="IPR015890">
    <property type="entry name" value="Chorismate_C"/>
</dbReference>
<dbReference type="GO" id="GO:0000162">
    <property type="term" value="P:L-tryptophan biosynthetic process"/>
    <property type="evidence" value="ECO:0007669"/>
    <property type="project" value="TreeGrafter"/>
</dbReference>
<dbReference type="Pfam" id="PF00425">
    <property type="entry name" value="Chorismate_bind"/>
    <property type="match status" value="1"/>
</dbReference>
<proteinExistence type="predicted"/>
<gene>
    <name evidence="2" type="ORF">S06H3_10027</name>
</gene>
<comment type="caution">
    <text evidence="2">The sequence shown here is derived from an EMBL/GenBank/DDBJ whole genome shotgun (WGS) entry which is preliminary data.</text>
</comment>
<dbReference type="EMBL" id="BARV01004554">
    <property type="protein sequence ID" value="GAI04424.1"/>
    <property type="molecule type" value="Genomic_DNA"/>
</dbReference>